<evidence type="ECO:0000313" key="1">
    <source>
        <dbReference type="EMBL" id="MCH88470.1"/>
    </source>
</evidence>
<proteinExistence type="predicted"/>
<sequence>RKCPRSLSEFGASAPLIPLFKSDGGIRPIAVGGAEIALTI</sequence>
<comment type="caution">
    <text evidence="1">The sequence shown here is derived from an EMBL/GenBank/DDBJ whole genome shotgun (WGS) entry which is preliminary data.</text>
</comment>
<feature type="non-terminal residue" evidence="1">
    <location>
        <position position="1"/>
    </location>
</feature>
<name>A0A392MLU7_9FABA</name>
<protein>
    <submittedName>
        <fullName evidence="1">Uncharacterized protein</fullName>
    </submittedName>
</protein>
<dbReference type="AlphaFoldDB" id="A0A392MLU7"/>
<keyword evidence="2" id="KW-1185">Reference proteome</keyword>
<dbReference type="EMBL" id="LXQA010014234">
    <property type="protein sequence ID" value="MCH88470.1"/>
    <property type="molecule type" value="Genomic_DNA"/>
</dbReference>
<accession>A0A392MLU7</accession>
<reference evidence="1 2" key="1">
    <citation type="journal article" date="2018" name="Front. Plant Sci.">
        <title>Red Clover (Trifolium pratense) and Zigzag Clover (T. medium) - A Picture of Genomic Similarities and Differences.</title>
        <authorList>
            <person name="Dluhosova J."/>
            <person name="Istvanek J."/>
            <person name="Nedelnik J."/>
            <person name="Repkova J."/>
        </authorList>
    </citation>
    <scope>NUCLEOTIDE SEQUENCE [LARGE SCALE GENOMIC DNA]</scope>
    <source>
        <strain evidence="2">cv. 10/8</strain>
        <tissue evidence="1">Leaf</tissue>
    </source>
</reference>
<gene>
    <name evidence="1" type="ORF">A2U01_0009359</name>
</gene>
<evidence type="ECO:0000313" key="2">
    <source>
        <dbReference type="Proteomes" id="UP000265520"/>
    </source>
</evidence>
<dbReference type="Proteomes" id="UP000265520">
    <property type="component" value="Unassembled WGS sequence"/>
</dbReference>
<organism evidence="1 2">
    <name type="scientific">Trifolium medium</name>
    <dbReference type="NCBI Taxonomy" id="97028"/>
    <lineage>
        <taxon>Eukaryota</taxon>
        <taxon>Viridiplantae</taxon>
        <taxon>Streptophyta</taxon>
        <taxon>Embryophyta</taxon>
        <taxon>Tracheophyta</taxon>
        <taxon>Spermatophyta</taxon>
        <taxon>Magnoliopsida</taxon>
        <taxon>eudicotyledons</taxon>
        <taxon>Gunneridae</taxon>
        <taxon>Pentapetalae</taxon>
        <taxon>rosids</taxon>
        <taxon>fabids</taxon>
        <taxon>Fabales</taxon>
        <taxon>Fabaceae</taxon>
        <taxon>Papilionoideae</taxon>
        <taxon>50 kb inversion clade</taxon>
        <taxon>NPAAA clade</taxon>
        <taxon>Hologalegina</taxon>
        <taxon>IRL clade</taxon>
        <taxon>Trifolieae</taxon>
        <taxon>Trifolium</taxon>
    </lineage>
</organism>